<evidence type="ECO:0000256" key="13">
    <source>
        <dbReference type="ARBA" id="ARBA00053015"/>
    </source>
</evidence>
<evidence type="ECO:0000256" key="7">
    <source>
        <dbReference type="ARBA" id="ARBA00022741"/>
    </source>
</evidence>
<dbReference type="InterPro" id="IPR027417">
    <property type="entry name" value="P-loop_NTPase"/>
</dbReference>
<evidence type="ECO:0000256" key="12">
    <source>
        <dbReference type="ARBA" id="ARBA00023137"/>
    </source>
</evidence>
<dbReference type="InterPro" id="IPR050445">
    <property type="entry name" value="Bact_polysacc_biosynth/exp"/>
</dbReference>
<evidence type="ECO:0000256" key="2">
    <source>
        <dbReference type="ARBA" id="ARBA00008883"/>
    </source>
</evidence>
<dbReference type="FunFam" id="3.40.50.300:FF:000527">
    <property type="entry name" value="Tyrosine-protein kinase etk"/>
    <property type="match status" value="1"/>
</dbReference>
<keyword evidence="10 14" id="KW-1133">Transmembrane helix</keyword>
<evidence type="ECO:0000256" key="14">
    <source>
        <dbReference type="SAM" id="Phobius"/>
    </source>
</evidence>
<dbReference type="GO" id="GO:0005524">
    <property type="term" value="F:ATP binding"/>
    <property type="evidence" value="ECO:0007669"/>
    <property type="project" value="UniProtKB-KW"/>
</dbReference>
<dbReference type="PANTHER" id="PTHR32309">
    <property type="entry name" value="TYROSINE-PROTEIN KINASE"/>
    <property type="match status" value="1"/>
</dbReference>
<feature type="domain" description="Tyrosine-protein kinase G-rich" evidence="17">
    <location>
        <begin position="386"/>
        <end position="467"/>
    </location>
</feature>
<keyword evidence="3" id="KW-1003">Cell membrane</keyword>
<protein>
    <submittedName>
        <fullName evidence="18">Tyrosine-protein kinase</fullName>
        <ecNumber evidence="18">2.7.10.2</ecNumber>
    </submittedName>
</protein>
<keyword evidence="6 14" id="KW-0812">Transmembrane</keyword>
<keyword evidence="7" id="KW-0547">Nucleotide-binding</keyword>
<evidence type="ECO:0000313" key="19">
    <source>
        <dbReference type="Proteomes" id="UP000198145"/>
    </source>
</evidence>
<evidence type="ECO:0000256" key="1">
    <source>
        <dbReference type="ARBA" id="ARBA00004429"/>
    </source>
</evidence>
<proteinExistence type="inferred from homology"/>
<keyword evidence="4" id="KW-0997">Cell inner membrane</keyword>
<evidence type="ECO:0000256" key="10">
    <source>
        <dbReference type="ARBA" id="ARBA00022989"/>
    </source>
</evidence>
<evidence type="ECO:0000256" key="6">
    <source>
        <dbReference type="ARBA" id="ARBA00022692"/>
    </source>
</evidence>
<dbReference type="GO" id="GO:0042802">
    <property type="term" value="F:identical protein binding"/>
    <property type="evidence" value="ECO:0007669"/>
    <property type="project" value="UniProtKB-ARBA"/>
</dbReference>
<evidence type="ECO:0000256" key="8">
    <source>
        <dbReference type="ARBA" id="ARBA00022777"/>
    </source>
</evidence>
<dbReference type="Pfam" id="PF02706">
    <property type="entry name" value="Wzz"/>
    <property type="match status" value="1"/>
</dbReference>
<dbReference type="EMBL" id="NJBA01000007">
    <property type="protein sequence ID" value="OWP49015.1"/>
    <property type="molecule type" value="Genomic_DNA"/>
</dbReference>
<gene>
    <name evidence="18" type="ORF">CEG18_19945</name>
</gene>
<evidence type="ECO:0000259" key="17">
    <source>
        <dbReference type="Pfam" id="PF13807"/>
    </source>
</evidence>
<evidence type="ECO:0000256" key="5">
    <source>
        <dbReference type="ARBA" id="ARBA00022679"/>
    </source>
</evidence>
<dbReference type="Pfam" id="PF13807">
    <property type="entry name" value="GNVR"/>
    <property type="match status" value="1"/>
</dbReference>
<dbReference type="NCBIfam" id="TIGR01007">
    <property type="entry name" value="eps_fam"/>
    <property type="match status" value="1"/>
</dbReference>
<dbReference type="eggNOG" id="COG3206">
    <property type="taxonomic scope" value="Bacteria"/>
</dbReference>
<dbReference type="SUPFAM" id="SSF52540">
    <property type="entry name" value="P-loop containing nucleoside triphosphate hydrolases"/>
    <property type="match status" value="1"/>
</dbReference>
<dbReference type="InterPro" id="IPR032807">
    <property type="entry name" value="GNVR"/>
</dbReference>
<dbReference type="AlphaFoldDB" id="A0A246F716"/>
<dbReference type="EC" id="2.7.10.2" evidence="18"/>
<dbReference type="eggNOG" id="COG0489">
    <property type="taxonomic scope" value="Bacteria"/>
</dbReference>
<dbReference type="InterPro" id="IPR003856">
    <property type="entry name" value="LPS_length_determ_N"/>
</dbReference>
<dbReference type="Pfam" id="PF23607">
    <property type="entry name" value="WZC_N"/>
    <property type="match status" value="1"/>
</dbReference>
<feature type="transmembrane region" description="Helical" evidence="14">
    <location>
        <begin position="445"/>
        <end position="464"/>
    </location>
</feature>
<dbReference type="GO" id="GO:0004715">
    <property type="term" value="F:non-membrane spanning protein tyrosine kinase activity"/>
    <property type="evidence" value="ECO:0007669"/>
    <property type="project" value="UniProtKB-EC"/>
</dbReference>
<dbReference type="InterPro" id="IPR025669">
    <property type="entry name" value="AAA_dom"/>
</dbReference>
<evidence type="ECO:0000313" key="18">
    <source>
        <dbReference type="EMBL" id="OWP49015.1"/>
    </source>
</evidence>
<name>A0A246F716_PSENT</name>
<dbReference type="RefSeq" id="WP_088419997.1">
    <property type="nucleotide sequence ID" value="NZ_NJBA01000007.1"/>
</dbReference>
<dbReference type="InterPro" id="IPR005702">
    <property type="entry name" value="Wzc-like_C"/>
</dbReference>
<evidence type="ECO:0000256" key="9">
    <source>
        <dbReference type="ARBA" id="ARBA00022840"/>
    </source>
</evidence>
<comment type="subcellular location">
    <subcellularLocation>
        <location evidence="1">Cell inner membrane</location>
        <topology evidence="1">Multi-pass membrane protein</topology>
    </subcellularLocation>
</comment>
<evidence type="ECO:0000256" key="3">
    <source>
        <dbReference type="ARBA" id="ARBA00022475"/>
    </source>
</evidence>
<keyword evidence="5 18" id="KW-0808">Transferase</keyword>
<organism evidence="18 19">
    <name type="scientific">Pseudomonas nitroreducens</name>
    <dbReference type="NCBI Taxonomy" id="46680"/>
    <lineage>
        <taxon>Bacteria</taxon>
        <taxon>Pseudomonadati</taxon>
        <taxon>Pseudomonadota</taxon>
        <taxon>Gammaproteobacteria</taxon>
        <taxon>Pseudomonadales</taxon>
        <taxon>Pseudomonadaceae</taxon>
        <taxon>Pseudomonas</taxon>
    </lineage>
</organism>
<keyword evidence="9" id="KW-0067">ATP-binding</keyword>
<evidence type="ECO:0000256" key="4">
    <source>
        <dbReference type="ARBA" id="ARBA00022519"/>
    </source>
</evidence>
<reference evidence="18 19" key="1">
    <citation type="submission" date="2017-06" db="EMBL/GenBank/DDBJ databases">
        <title>Draft genome of Pseudomonas nitroreducens DF05.</title>
        <authorList>
            <person name="Iyer R."/>
        </authorList>
    </citation>
    <scope>NUCLEOTIDE SEQUENCE [LARGE SCALE GENOMIC DNA]</scope>
    <source>
        <strain evidence="18 19">DF05</strain>
    </source>
</reference>
<accession>A0A246F716</accession>
<dbReference type="Gene3D" id="3.40.50.300">
    <property type="entry name" value="P-loop containing nucleotide triphosphate hydrolases"/>
    <property type="match status" value="1"/>
</dbReference>
<feature type="domain" description="AAA" evidence="16">
    <location>
        <begin position="554"/>
        <end position="667"/>
    </location>
</feature>
<dbReference type="Pfam" id="PF13614">
    <property type="entry name" value="AAA_31"/>
    <property type="match status" value="1"/>
</dbReference>
<dbReference type="STRING" id="46680.GCA_000807755_06913"/>
<keyword evidence="12" id="KW-0829">Tyrosine-protein kinase</keyword>
<comment type="caution">
    <text evidence="18">The sequence shown here is derived from an EMBL/GenBank/DDBJ whole genome shotgun (WGS) entry which is preliminary data.</text>
</comment>
<feature type="domain" description="Polysaccharide chain length determinant N-terminal" evidence="15">
    <location>
        <begin position="16"/>
        <end position="103"/>
    </location>
</feature>
<evidence type="ECO:0000256" key="11">
    <source>
        <dbReference type="ARBA" id="ARBA00023136"/>
    </source>
</evidence>
<dbReference type="GO" id="GO:0005886">
    <property type="term" value="C:plasma membrane"/>
    <property type="evidence" value="ECO:0007669"/>
    <property type="project" value="UniProtKB-SubCell"/>
</dbReference>
<keyword evidence="8 18" id="KW-0418">Kinase</keyword>
<dbReference type="CDD" id="cd05387">
    <property type="entry name" value="BY-kinase"/>
    <property type="match status" value="1"/>
</dbReference>
<evidence type="ECO:0000259" key="15">
    <source>
        <dbReference type="Pfam" id="PF02706"/>
    </source>
</evidence>
<comment type="catalytic activity">
    <reaction evidence="13">
        <text>L-tyrosyl-[protein] + ATP = O-phospho-L-tyrosyl-[protein] + ADP + H(+)</text>
        <dbReference type="Rhea" id="RHEA:10596"/>
        <dbReference type="Rhea" id="RHEA-COMP:10136"/>
        <dbReference type="Rhea" id="RHEA-COMP:20101"/>
        <dbReference type="ChEBI" id="CHEBI:15378"/>
        <dbReference type="ChEBI" id="CHEBI:30616"/>
        <dbReference type="ChEBI" id="CHEBI:46858"/>
        <dbReference type="ChEBI" id="CHEBI:61978"/>
        <dbReference type="ChEBI" id="CHEBI:456216"/>
    </reaction>
</comment>
<feature type="transmembrane region" description="Helical" evidence="14">
    <location>
        <begin position="32"/>
        <end position="56"/>
    </location>
</feature>
<keyword evidence="11 14" id="KW-0472">Membrane</keyword>
<dbReference type="Proteomes" id="UP000198145">
    <property type="component" value="Unassembled WGS sequence"/>
</dbReference>
<sequence length="737" mass="81102">MSVMPRSSLETLQDTRIDVAGLLRLLFDHKKMIIAVTGLFAVLGLFYAVVATPIYVSGAMIQIEQKKNGLNGTPEVINRPDSVSIAATEIELLKSRAVLGRAVELLKLDIIAKPRRMPLIGDYLARHYKPEAGQTLAAPWLGMGAYGWGGEQIKVFSLDVPEEYLGEPLTLVADGGDAYHLLNADDQLILRGELKKPVMEKGFSIEVDELVARPGTEFIVAKNRLLTTTLNYQKLLKVAEAGKDSGIIYMTLEDPNPQQADRILDKISHLYVLQNVERSSAEASQRLQFLRSQLPVVRMDLEKAEAAYNAYQTTAKSADISVETRGVLDQVVGIDNQLSELRLKRAEYDRLYTPSHPLYQALNKQMGSLEDRKAQLQKRIQTLPATQQELLRLSRDMQVTRQTYTSLLNKAQEQDIIRAGTIGNVRVIDTAQANVEQPAKPMRKVIVLLATLLGFCVALGILFLRQAFYRGVENPEAIEQLGLSVLAAVPYSRQQERLEKERKGDILGHTPKLLAASAPGDLANEAIRSLRTNLHFALLEARNNVVMLTSPAPGAGKSFISSNLAAIVAQTGLRTLLIDADMRKGYLHRVFGLTPRHGLSDALSSHRPLSEVILPTEVPELDFISCGFAAPNPSELLMHDNFAQLLRDASAMYDLVIVDTPPVLAVTDAALVGRLCGISLLVTRFGQSPASEIDTARRRLGQSGIHLQGAILNGVKRKASTAAYDYGAYAYRYDAKD</sequence>
<comment type="similarity">
    <text evidence="2">Belongs to the etk/wzc family.</text>
</comment>
<evidence type="ECO:0000259" key="16">
    <source>
        <dbReference type="Pfam" id="PF13614"/>
    </source>
</evidence>
<dbReference type="PANTHER" id="PTHR32309:SF32">
    <property type="entry name" value="TYROSINE-PROTEIN KINASE ETK-RELATED"/>
    <property type="match status" value="1"/>
</dbReference>